<dbReference type="HOGENOM" id="CLU_101413_0_0_1"/>
<name>S4RH16_PETMA</name>
<evidence type="ECO:0000313" key="3">
    <source>
        <dbReference type="Ensembl" id="ENSPMAP00000004498.1"/>
    </source>
</evidence>
<dbReference type="InterPro" id="IPR028258">
    <property type="entry name" value="Sec3-PIP2_bind"/>
</dbReference>
<dbReference type="STRING" id="7757.ENSPMAP00000004498"/>
<sequence length="210" mass="23010">MNSKAVISKEVFGPNDERMLAAMQVKRRGKKRIPFLATGGPGEYVTYICVSVTNRKPTQGFVTKVKQFDGTAGFVKRTTWGLEQLRQVNGIGAEQDCPELDLLFDSAQDQWVASSTSEKNTFLQVLHNTCQRYRTNGMPTFANVPARLLSGVSILGSAADSMSSAVAYASQALSERGERLGEAEDRTAEMAQSAQQFADTAHKLAEKYKC</sequence>
<evidence type="ECO:0000259" key="2">
    <source>
        <dbReference type="PROSITE" id="PS50892"/>
    </source>
</evidence>
<protein>
    <submittedName>
        <fullName evidence="3">Syntaxin binding protein 6</fullName>
    </submittedName>
</protein>
<dbReference type="AlphaFoldDB" id="S4RH16"/>
<dbReference type="GO" id="GO:0000145">
    <property type="term" value="C:exocyst"/>
    <property type="evidence" value="ECO:0007669"/>
    <property type="project" value="TreeGrafter"/>
</dbReference>
<feature type="domain" description="V-SNARE coiled-coil homology" evidence="2">
    <location>
        <begin position="151"/>
        <end position="210"/>
    </location>
</feature>
<accession>S4RH16</accession>
<reference evidence="3" key="1">
    <citation type="submission" date="2025-08" db="UniProtKB">
        <authorList>
            <consortium name="Ensembl"/>
        </authorList>
    </citation>
    <scope>IDENTIFICATION</scope>
</reference>
<dbReference type="Ensembl" id="ENSPMAT00000004516.1">
    <property type="protein sequence ID" value="ENSPMAP00000004498.1"/>
    <property type="gene ID" value="ENSPMAG00000004106.1"/>
</dbReference>
<dbReference type="SMART" id="SM01313">
    <property type="entry name" value="Sec3-PIP2_bind"/>
    <property type="match status" value="1"/>
</dbReference>
<dbReference type="PANTHER" id="PTHR16092">
    <property type="entry name" value="SEC3/SYNTAXIN-RELATED"/>
    <property type="match status" value="1"/>
</dbReference>
<dbReference type="PANTHER" id="PTHR16092:SF14">
    <property type="entry name" value="EXOCYST COMPLEX COMPONENT 1 ISOFORM X1"/>
    <property type="match status" value="1"/>
</dbReference>
<organism evidence="3">
    <name type="scientific">Petromyzon marinus</name>
    <name type="common">Sea lamprey</name>
    <dbReference type="NCBI Taxonomy" id="7757"/>
    <lineage>
        <taxon>Eukaryota</taxon>
        <taxon>Metazoa</taxon>
        <taxon>Chordata</taxon>
        <taxon>Craniata</taxon>
        <taxon>Vertebrata</taxon>
        <taxon>Cyclostomata</taxon>
        <taxon>Hyperoartia</taxon>
        <taxon>Petromyzontiformes</taxon>
        <taxon>Petromyzontidae</taxon>
        <taxon>Petromyzon</taxon>
    </lineage>
</organism>
<keyword evidence="1" id="KW-0175">Coiled coil</keyword>
<reference evidence="3" key="2">
    <citation type="submission" date="2025-09" db="UniProtKB">
        <authorList>
            <consortium name="Ensembl"/>
        </authorList>
    </citation>
    <scope>IDENTIFICATION</scope>
</reference>
<dbReference type="GeneTree" id="ENSGT00940000156499"/>
<evidence type="ECO:0000256" key="1">
    <source>
        <dbReference type="PROSITE-ProRule" id="PRU00290"/>
    </source>
</evidence>
<dbReference type="OMA" id="DSAQDQW"/>
<dbReference type="Pfam" id="PF15277">
    <property type="entry name" value="Sec3-PIP2_bind"/>
    <property type="match status" value="1"/>
</dbReference>
<dbReference type="GO" id="GO:0006893">
    <property type="term" value="P:Golgi to plasma membrane transport"/>
    <property type="evidence" value="ECO:0007669"/>
    <property type="project" value="TreeGrafter"/>
</dbReference>
<dbReference type="Gene3D" id="2.30.29.90">
    <property type="match status" value="1"/>
</dbReference>
<dbReference type="GO" id="GO:0005886">
    <property type="term" value="C:plasma membrane"/>
    <property type="evidence" value="ECO:0007669"/>
    <property type="project" value="TreeGrafter"/>
</dbReference>
<proteinExistence type="predicted"/>
<dbReference type="GO" id="GO:0005546">
    <property type="term" value="F:phosphatidylinositol-4,5-bisphosphate binding"/>
    <property type="evidence" value="ECO:0007669"/>
    <property type="project" value="TreeGrafter"/>
</dbReference>
<dbReference type="InterPro" id="IPR042855">
    <property type="entry name" value="V_SNARE_CC"/>
</dbReference>
<dbReference type="SUPFAM" id="SSF58038">
    <property type="entry name" value="SNARE fusion complex"/>
    <property type="match status" value="1"/>
</dbReference>
<dbReference type="PROSITE" id="PS50892">
    <property type="entry name" value="V_SNARE"/>
    <property type="match status" value="1"/>
</dbReference>
<dbReference type="GO" id="GO:0006887">
    <property type="term" value="P:exocytosis"/>
    <property type="evidence" value="ECO:0007669"/>
    <property type="project" value="TreeGrafter"/>
</dbReference>
<dbReference type="Gene3D" id="1.20.5.110">
    <property type="match status" value="1"/>
</dbReference>